<dbReference type="Proteomes" id="UP000306196">
    <property type="component" value="Unassembled WGS sequence"/>
</dbReference>
<dbReference type="InterPro" id="IPR002716">
    <property type="entry name" value="PIN_dom"/>
</dbReference>
<dbReference type="PANTHER" id="PTHR36173">
    <property type="entry name" value="RIBONUCLEASE VAPC16-RELATED"/>
    <property type="match status" value="1"/>
</dbReference>
<dbReference type="RefSeq" id="WP_138085801.1">
    <property type="nucleotide sequence ID" value="NZ_VAUV01000006.1"/>
</dbReference>
<dbReference type="CDD" id="cd09872">
    <property type="entry name" value="PIN_Sll0205-like"/>
    <property type="match status" value="1"/>
</dbReference>
<dbReference type="OrthoDB" id="9798990at2"/>
<dbReference type="InterPro" id="IPR052919">
    <property type="entry name" value="TA_system_RNase"/>
</dbReference>
<feature type="domain" description="PIN" evidence="1">
    <location>
        <begin position="4"/>
        <end position="122"/>
    </location>
</feature>
<dbReference type="AlphaFoldDB" id="A0A5R8KFA7"/>
<dbReference type="Pfam" id="PF01850">
    <property type="entry name" value="PIN"/>
    <property type="match status" value="1"/>
</dbReference>
<proteinExistence type="predicted"/>
<dbReference type="PANTHER" id="PTHR36173:SF2">
    <property type="entry name" value="RIBONUCLEASE VAPC16"/>
    <property type="match status" value="1"/>
</dbReference>
<dbReference type="InterPro" id="IPR041705">
    <property type="entry name" value="PIN_Sll0205"/>
</dbReference>
<dbReference type="SUPFAM" id="SSF88723">
    <property type="entry name" value="PIN domain-like"/>
    <property type="match status" value="1"/>
</dbReference>
<reference evidence="2 3" key="1">
    <citation type="submission" date="2019-05" db="EMBL/GenBank/DDBJ databases">
        <title>Verrucobacter flavum gen. nov., sp. nov. a new member of the family Verrucomicrobiaceae.</title>
        <authorList>
            <person name="Szuroczki S."/>
            <person name="Abbaszade G."/>
            <person name="Szabo A."/>
            <person name="Felfoldi T."/>
            <person name="Schumann P."/>
            <person name="Boka K."/>
            <person name="Keki Z."/>
            <person name="Toumi M."/>
            <person name="Toth E."/>
        </authorList>
    </citation>
    <scope>NUCLEOTIDE SEQUENCE [LARGE SCALE GENOMIC DNA]</scope>
    <source>
        <strain evidence="2 3">MG-N-17</strain>
    </source>
</reference>
<protein>
    <submittedName>
        <fullName evidence="2">Type II toxin-antitoxin system VapC family toxin</fullName>
    </submittedName>
</protein>
<comment type="caution">
    <text evidence="2">The sequence shown here is derived from an EMBL/GenBank/DDBJ whole genome shotgun (WGS) entry which is preliminary data.</text>
</comment>
<accession>A0A5R8KFA7</accession>
<evidence type="ECO:0000313" key="3">
    <source>
        <dbReference type="Proteomes" id="UP000306196"/>
    </source>
</evidence>
<name>A0A5R8KFA7_9BACT</name>
<dbReference type="InterPro" id="IPR029060">
    <property type="entry name" value="PIN-like_dom_sf"/>
</dbReference>
<sequence length="129" mass="14970">MKLLLDTHIFLWFVQNSPKLPGRWYDFIETSGHRFLISHVVPWEISIKHGLGKLKLDRRPSEIFPAQVEANGFEFLPITLPHVLRQGELPPHHGDPFDRLLVAQCQIERIKIISLDPQLHAYEVVLPEP</sequence>
<dbReference type="EMBL" id="VAUV01000006">
    <property type="protein sequence ID" value="TLD70973.1"/>
    <property type="molecule type" value="Genomic_DNA"/>
</dbReference>
<evidence type="ECO:0000259" key="1">
    <source>
        <dbReference type="Pfam" id="PF01850"/>
    </source>
</evidence>
<keyword evidence="3" id="KW-1185">Reference proteome</keyword>
<organism evidence="2 3">
    <name type="scientific">Phragmitibacter flavus</name>
    <dbReference type="NCBI Taxonomy" id="2576071"/>
    <lineage>
        <taxon>Bacteria</taxon>
        <taxon>Pseudomonadati</taxon>
        <taxon>Verrucomicrobiota</taxon>
        <taxon>Verrucomicrobiia</taxon>
        <taxon>Verrucomicrobiales</taxon>
        <taxon>Verrucomicrobiaceae</taxon>
        <taxon>Phragmitibacter</taxon>
    </lineage>
</organism>
<gene>
    <name evidence="2" type="ORF">FEM03_08620</name>
</gene>
<evidence type="ECO:0000313" key="2">
    <source>
        <dbReference type="EMBL" id="TLD70973.1"/>
    </source>
</evidence>